<comment type="pathway">
    <text evidence="4">Organic acid metabolism; propanoate degradation.</text>
</comment>
<dbReference type="OrthoDB" id="9764318at2"/>
<dbReference type="EMBL" id="WBOS01000004">
    <property type="protein sequence ID" value="KAB2336107.1"/>
    <property type="molecule type" value="Genomic_DNA"/>
</dbReference>
<evidence type="ECO:0000256" key="9">
    <source>
        <dbReference type="ARBA" id="ARBA00022884"/>
    </source>
</evidence>
<sequence length="903" mass="100290">MDIKTFNMRSKLKINDKDYIYYPIKSLIEQGFEKVNKLPYSLKVLLEAAIRNYDGKTVTKEHIKKIANWTVECSRNEEIPFKPARVLMHDTTGLPALVDLAAMRETISRKGKDASKVNPVIPVDLVIDHSVAVDFYGTANAVTLNEKVNMERNKERFRFLRWAQNTFDNLKIVPPATGIMHQINMEYLSSVVIEKDANGQKILFPDSLVGTDSHTTMINGLGIVAWGVGGLEAEVAIIGQPLYFEVPQVLGFKLTGELAEGVTATDLALTITQMLREYGVVGRFVEFFGPGVQSLSVADRATVSNMAPEYGATMGYFPIDIETIHYLRLIGRSEEYLKLIETYYKEQGMFMDESSQDPDYPEIIELDLSKVTSSLAGPKRPQDRINLTKMKESFNEIIRKPIVDGGYGLTEEQLNKRVTITHENGKKTSIMNGSVVLAAITSCTNTSNPTVLMMAGLLAKNAVEKGLKKPSFVKSSLTPGSRVVTDYLRESGLLFFLEDLGFHIAGYGCATCIGNSGPLPAEVSQVIEQHDLTVASVISGNRNFEGRVHPEIKANYLASPPLVIAYALAGTINIDFATEPIGFNDQGIPVYLREIWPSSAEIQKYLADAIYPELFKGRYQEVYTANEDWNKISIPEGLLYEWDPSSTYIQEPPFLHDMPEKLIHIQEIEQARVLAFLGDSVTTDHLSPSGAITPNSLAGAYLSEMGIDKKDFNSYPSRRGNHHVMVRGALANHRIRNRLVPGLEGGFTEYFPSNEIMPIYEASTKYKEKNIPLIIIAGKEYGTGSSRDWAAKGVYLLGVKAVIAESFERIHRSNLVGMGVLPLQFANGASAQSLGITGREIFRTIGLSDHIKPGETIHIEAIRENGTLFTFEVIVRLDNVVDIEYYQSGGIMQRAARRLIGNQ</sequence>
<dbReference type="Pfam" id="PF00694">
    <property type="entry name" value="Aconitase_C"/>
    <property type="match status" value="1"/>
</dbReference>
<dbReference type="InterPro" id="IPR018136">
    <property type="entry name" value="Aconitase_4Fe-4S_BS"/>
</dbReference>
<feature type="domain" description="Aconitase/3-isopropylmalate dehydratase large subunit alpha/beta/alpha" evidence="15">
    <location>
        <begin position="69"/>
        <end position="570"/>
    </location>
</feature>
<dbReference type="NCBIfam" id="TIGR01341">
    <property type="entry name" value="aconitase_1"/>
    <property type="match status" value="1"/>
</dbReference>
<dbReference type="PANTHER" id="PTHR11670">
    <property type="entry name" value="ACONITASE/IRON-RESPONSIVE ELEMENT FAMILY MEMBER"/>
    <property type="match status" value="1"/>
</dbReference>
<dbReference type="RefSeq" id="WP_151534909.1">
    <property type="nucleotide sequence ID" value="NZ_WBOS01000004.1"/>
</dbReference>
<dbReference type="PROSITE" id="PS01244">
    <property type="entry name" value="ACONITASE_2"/>
    <property type="match status" value="1"/>
</dbReference>
<dbReference type="InterPro" id="IPR006249">
    <property type="entry name" value="Aconitase/IRP2"/>
</dbReference>
<comment type="catalytic activity">
    <reaction evidence="1">
        <text>(2S,3R)-3-hydroxybutane-1,2,3-tricarboxylate = 2-methyl-cis-aconitate + H2O</text>
        <dbReference type="Rhea" id="RHEA:17941"/>
        <dbReference type="ChEBI" id="CHEBI:15377"/>
        <dbReference type="ChEBI" id="CHEBI:57429"/>
        <dbReference type="ChEBI" id="CHEBI:57872"/>
        <dbReference type="EC" id="4.2.1.99"/>
    </reaction>
</comment>
<dbReference type="Gene3D" id="3.20.19.10">
    <property type="entry name" value="Aconitase, domain 4"/>
    <property type="match status" value="1"/>
</dbReference>
<feature type="domain" description="Aconitase A/isopropylmalate dehydratase small subunit swivel" evidence="16">
    <location>
        <begin position="700"/>
        <end position="827"/>
    </location>
</feature>
<dbReference type="InterPro" id="IPR015931">
    <property type="entry name" value="Acnase/IPM_dHydase_lsu_aba_1/3"/>
</dbReference>
<dbReference type="PRINTS" id="PR00415">
    <property type="entry name" value="ACONITASE"/>
</dbReference>
<comment type="subunit">
    <text evidence="6">Monomer.</text>
</comment>
<dbReference type="CDD" id="cd01580">
    <property type="entry name" value="AcnA_IRP_Swivel"/>
    <property type="match status" value="1"/>
</dbReference>
<dbReference type="EC" id="4.2.1.3" evidence="14"/>
<evidence type="ECO:0000256" key="13">
    <source>
        <dbReference type="ARBA" id="ARBA00023501"/>
    </source>
</evidence>
<accession>A0A6L3V9Q9</accession>
<evidence type="ECO:0000313" key="17">
    <source>
        <dbReference type="EMBL" id="KAB2336107.1"/>
    </source>
</evidence>
<dbReference type="InterPro" id="IPR036008">
    <property type="entry name" value="Aconitase_4Fe-4S_dom"/>
</dbReference>
<dbReference type="NCBIfam" id="NF009520">
    <property type="entry name" value="PRK12881.1"/>
    <property type="match status" value="1"/>
</dbReference>
<dbReference type="FunFam" id="3.30.499.10:FF:000020">
    <property type="entry name" value="Aconitate hydratase A"/>
    <property type="match status" value="1"/>
</dbReference>
<dbReference type="GO" id="GO:0003994">
    <property type="term" value="F:aconitate hydratase activity"/>
    <property type="evidence" value="ECO:0007669"/>
    <property type="project" value="UniProtKB-EC"/>
</dbReference>
<evidence type="ECO:0000259" key="15">
    <source>
        <dbReference type="Pfam" id="PF00330"/>
    </source>
</evidence>
<evidence type="ECO:0000256" key="3">
    <source>
        <dbReference type="ARBA" id="ARBA00004717"/>
    </source>
</evidence>
<dbReference type="PROSITE" id="PS00450">
    <property type="entry name" value="ACONITASE_1"/>
    <property type="match status" value="1"/>
</dbReference>
<organism evidence="17 18">
    <name type="scientific">Cytobacillus depressus</name>
    <dbReference type="NCBI Taxonomy" id="1602942"/>
    <lineage>
        <taxon>Bacteria</taxon>
        <taxon>Bacillati</taxon>
        <taxon>Bacillota</taxon>
        <taxon>Bacilli</taxon>
        <taxon>Bacillales</taxon>
        <taxon>Bacillaceae</taxon>
        <taxon>Cytobacillus</taxon>
    </lineage>
</organism>
<dbReference type="UniPathway" id="UPA00223">
    <property type="reaction ID" value="UER00718"/>
</dbReference>
<evidence type="ECO:0000313" key="18">
    <source>
        <dbReference type="Proteomes" id="UP000481030"/>
    </source>
</evidence>
<keyword evidence="11 14" id="KW-0411">Iron-sulfur</keyword>
<keyword evidence="10 14" id="KW-0408">Iron</keyword>
<evidence type="ECO:0000256" key="6">
    <source>
        <dbReference type="ARBA" id="ARBA00011245"/>
    </source>
</evidence>
<dbReference type="FunFam" id="3.20.19.10:FF:000001">
    <property type="entry name" value="Aconitate hydratase"/>
    <property type="match status" value="1"/>
</dbReference>
<comment type="cofactor">
    <cofactor evidence="2">
        <name>[4Fe-4S] cluster</name>
        <dbReference type="ChEBI" id="CHEBI:49883"/>
    </cofactor>
</comment>
<dbReference type="AlphaFoldDB" id="A0A6L3V9Q9"/>
<comment type="similarity">
    <text evidence="5 14">Belongs to the aconitase/IPM isomerase family.</text>
</comment>
<keyword evidence="7" id="KW-0816">Tricarboxylic acid cycle</keyword>
<evidence type="ECO:0000256" key="11">
    <source>
        <dbReference type="ARBA" id="ARBA00023014"/>
    </source>
</evidence>
<dbReference type="Gene3D" id="3.30.499.10">
    <property type="entry name" value="Aconitase, domain 3"/>
    <property type="match status" value="2"/>
</dbReference>
<comment type="caution">
    <text evidence="17">The sequence shown here is derived from an EMBL/GenBank/DDBJ whole genome shotgun (WGS) entry which is preliminary data.</text>
</comment>
<dbReference type="Proteomes" id="UP000481030">
    <property type="component" value="Unassembled WGS sequence"/>
</dbReference>
<dbReference type="InterPro" id="IPR000573">
    <property type="entry name" value="AconitaseA/IPMdHydase_ssu_swvl"/>
</dbReference>
<dbReference type="GO" id="GO:0019679">
    <property type="term" value="P:propionate metabolic process, methylcitrate cycle"/>
    <property type="evidence" value="ECO:0007669"/>
    <property type="project" value="UniProtKB-ARBA"/>
</dbReference>
<dbReference type="CDD" id="cd01586">
    <property type="entry name" value="AcnA_IRP"/>
    <property type="match status" value="1"/>
</dbReference>
<evidence type="ECO:0000256" key="2">
    <source>
        <dbReference type="ARBA" id="ARBA00001966"/>
    </source>
</evidence>
<name>A0A6L3V9Q9_9BACI</name>
<evidence type="ECO:0000256" key="5">
    <source>
        <dbReference type="ARBA" id="ARBA00007185"/>
    </source>
</evidence>
<comment type="catalytic activity">
    <reaction evidence="13 14">
        <text>citrate = D-threo-isocitrate</text>
        <dbReference type="Rhea" id="RHEA:10336"/>
        <dbReference type="ChEBI" id="CHEBI:15562"/>
        <dbReference type="ChEBI" id="CHEBI:16947"/>
        <dbReference type="EC" id="4.2.1.3"/>
    </reaction>
</comment>
<dbReference type="InterPro" id="IPR044137">
    <property type="entry name" value="AcnA_IRP_Swivel"/>
</dbReference>
<evidence type="ECO:0000256" key="10">
    <source>
        <dbReference type="ARBA" id="ARBA00023004"/>
    </source>
</evidence>
<keyword evidence="14" id="KW-0004">4Fe-4S</keyword>
<comment type="function">
    <text evidence="14">Catalyzes the isomerization of citrate to isocitrate via cis-aconitate.</text>
</comment>
<dbReference type="InterPro" id="IPR015928">
    <property type="entry name" value="Aconitase/3IPM_dehydase_swvl"/>
</dbReference>
<reference evidence="17 18" key="1">
    <citation type="journal article" date="2016" name="Antonie Van Leeuwenhoek">
        <title>Bacillus depressus sp. nov., isolated from soil of a sunflower field.</title>
        <authorList>
            <person name="Wei X."/>
            <person name="Xin D."/>
            <person name="Xin Y."/>
            <person name="Zhang H."/>
            <person name="Wang T."/>
            <person name="Zhang J."/>
        </authorList>
    </citation>
    <scope>NUCLEOTIDE SEQUENCE [LARGE SCALE GENOMIC DNA]</scope>
    <source>
        <strain evidence="17 18">BZ1</strain>
    </source>
</reference>
<evidence type="ECO:0000256" key="14">
    <source>
        <dbReference type="RuleBase" id="RU361275"/>
    </source>
</evidence>
<comment type="pathway">
    <text evidence="3">Carbohydrate metabolism; tricarboxylic acid cycle; isocitrate from oxaloacetate: step 2/2.</text>
</comment>
<evidence type="ECO:0000256" key="8">
    <source>
        <dbReference type="ARBA" id="ARBA00022723"/>
    </source>
</evidence>
<dbReference type="GO" id="GO:0003723">
    <property type="term" value="F:RNA binding"/>
    <property type="evidence" value="ECO:0007669"/>
    <property type="project" value="UniProtKB-KW"/>
</dbReference>
<keyword evidence="8" id="KW-0479">Metal-binding</keyword>
<dbReference type="GO" id="GO:0006099">
    <property type="term" value="P:tricarboxylic acid cycle"/>
    <property type="evidence" value="ECO:0007669"/>
    <property type="project" value="UniProtKB-UniPathway"/>
</dbReference>
<evidence type="ECO:0000256" key="4">
    <source>
        <dbReference type="ARBA" id="ARBA00005026"/>
    </source>
</evidence>
<proteinExistence type="inferred from homology"/>
<dbReference type="InterPro" id="IPR001030">
    <property type="entry name" value="Acoase/IPM_deHydtase_lsu_aba"/>
</dbReference>
<keyword evidence="9" id="KW-0694">RNA-binding</keyword>
<dbReference type="GO" id="GO:0051539">
    <property type="term" value="F:4 iron, 4 sulfur cluster binding"/>
    <property type="evidence" value="ECO:0007669"/>
    <property type="project" value="UniProtKB-KW"/>
</dbReference>
<dbReference type="Pfam" id="PF00330">
    <property type="entry name" value="Aconitase"/>
    <property type="match status" value="1"/>
</dbReference>
<dbReference type="SUPFAM" id="SSF53732">
    <property type="entry name" value="Aconitase iron-sulfur domain"/>
    <property type="match status" value="1"/>
</dbReference>
<gene>
    <name evidence="17" type="primary">acnA</name>
    <name evidence="17" type="ORF">F7731_11390</name>
</gene>
<evidence type="ECO:0000256" key="12">
    <source>
        <dbReference type="ARBA" id="ARBA00023239"/>
    </source>
</evidence>
<keyword evidence="12 14" id="KW-0456">Lyase</keyword>
<dbReference type="Gene3D" id="6.10.190.10">
    <property type="match status" value="1"/>
</dbReference>
<dbReference type="SUPFAM" id="SSF52016">
    <property type="entry name" value="LeuD/IlvD-like"/>
    <property type="match status" value="1"/>
</dbReference>
<dbReference type="GO" id="GO:0046872">
    <property type="term" value="F:metal ion binding"/>
    <property type="evidence" value="ECO:0007669"/>
    <property type="project" value="UniProtKB-KW"/>
</dbReference>
<evidence type="ECO:0000256" key="1">
    <source>
        <dbReference type="ARBA" id="ARBA00000118"/>
    </source>
</evidence>
<evidence type="ECO:0000256" key="7">
    <source>
        <dbReference type="ARBA" id="ARBA00022532"/>
    </source>
</evidence>
<keyword evidence="18" id="KW-1185">Reference proteome</keyword>
<protein>
    <recommendedName>
        <fullName evidence="14">Aconitate hydratase</fullName>
        <shortName evidence="14">Aconitase</shortName>
        <ecNumber evidence="14">4.2.1.3</ecNumber>
    </recommendedName>
</protein>
<evidence type="ECO:0000259" key="16">
    <source>
        <dbReference type="Pfam" id="PF00694"/>
    </source>
</evidence>
<dbReference type="GO" id="GO:0047456">
    <property type="term" value="F:2-methylisocitrate dehydratase activity"/>
    <property type="evidence" value="ECO:0007669"/>
    <property type="project" value="UniProtKB-EC"/>
</dbReference>
<dbReference type="NCBIfam" id="NF006757">
    <property type="entry name" value="PRK09277.1"/>
    <property type="match status" value="1"/>
</dbReference>
<dbReference type="FunFam" id="3.30.499.10:FF:000002">
    <property type="entry name" value="Aconitate hydratase"/>
    <property type="match status" value="1"/>
</dbReference>